<feature type="compositionally biased region" description="Low complexity" evidence="6">
    <location>
        <begin position="29"/>
        <end position="38"/>
    </location>
</feature>
<dbReference type="Pfam" id="PF06271">
    <property type="entry name" value="RDD"/>
    <property type="match status" value="1"/>
</dbReference>
<feature type="transmembrane region" description="Helical" evidence="7">
    <location>
        <begin position="193"/>
        <end position="215"/>
    </location>
</feature>
<feature type="compositionally biased region" description="Low complexity" evidence="6">
    <location>
        <begin position="49"/>
        <end position="59"/>
    </location>
</feature>
<feature type="transmembrane region" description="Helical" evidence="7">
    <location>
        <begin position="154"/>
        <end position="173"/>
    </location>
</feature>
<dbReference type="PANTHER" id="PTHR36115:SF6">
    <property type="entry name" value="PROLINE-RICH ANTIGEN HOMOLOG"/>
    <property type="match status" value="1"/>
</dbReference>
<keyword evidence="4 7" id="KW-1133">Transmembrane helix</keyword>
<evidence type="ECO:0000256" key="6">
    <source>
        <dbReference type="SAM" id="MobiDB-lite"/>
    </source>
</evidence>
<reference evidence="10 11" key="1">
    <citation type="submission" date="2020-08" db="EMBL/GenBank/DDBJ databases">
        <title>A Genomic Blueprint of the Chicken Gut Microbiome.</title>
        <authorList>
            <person name="Gilroy R."/>
            <person name="Ravi A."/>
            <person name="Getino M."/>
            <person name="Pursley I."/>
            <person name="Horton D.L."/>
            <person name="Alikhan N.-F."/>
            <person name="Baker D."/>
            <person name="Gharbi K."/>
            <person name="Hall N."/>
            <person name="Watson M."/>
            <person name="Adriaenssens E.M."/>
            <person name="Foster-Nyarko E."/>
            <person name="Jarju S."/>
            <person name="Secka A."/>
            <person name="Antonio M."/>
            <person name="Oren A."/>
            <person name="Chaudhuri R."/>
            <person name="La Ragione R.M."/>
            <person name="Hildebrand F."/>
            <person name="Pallen M.J."/>
        </authorList>
    </citation>
    <scope>NUCLEOTIDE SEQUENCE [LARGE SCALE GENOMIC DNA]</scope>
    <source>
        <strain evidence="10 11">Sa3CUA2</strain>
    </source>
</reference>
<keyword evidence="3 7" id="KW-0812">Transmembrane</keyword>
<evidence type="ECO:0000313" key="11">
    <source>
        <dbReference type="Proteomes" id="UP000604241"/>
    </source>
</evidence>
<evidence type="ECO:0000259" key="8">
    <source>
        <dbReference type="Pfam" id="PF06271"/>
    </source>
</evidence>
<feature type="region of interest" description="Disordered" evidence="6">
    <location>
        <begin position="29"/>
        <end position="88"/>
    </location>
</feature>
<sequence>MTRDVQRWFDGRDWTDHTRPVPELSLAHAPAAPATPGTTAGGASGGAAGAAASWLPPTAEAWLPGDPVPEPEPADGTTTPAWAAPAATGWGGAGVSRFGTPTPAYSAPAAPVVLGLPPAAVAGPAAGWTPGAPAGGWQPSGAPAHWGWRVLASLLDQLIVATPYLAGAVYAQSTMTTTLDMDGRPVLLPSAEGFNAFGVGALVTLVLWFVNRVVLQGRRGQSWGKRIVGLRTVGEGTQLPLGMWWAFVRDVGNVVNSVPLYLGYLWPLWDARRQTFADKLAHALVLRDVR</sequence>
<comment type="caution">
    <text evidence="10">The sequence shown here is derived from an EMBL/GenBank/DDBJ whole genome shotgun (WGS) entry which is preliminary data.</text>
</comment>
<proteinExistence type="predicted"/>
<evidence type="ECO:0000256" key="2">
    <source>
        <dbReference type="ARBA" id="ARBA00022475"/>
    </source>
</evidence>
<evidence type="ECO:0000259" key="9">
    <source>
        <dbReference type="Pfam" id="PF10708"/>
    </source>
</evidence>
<feature type="domain" description="DUF2510" evidence="9">
    <location>
        <begin position="4"/>
        <end position="22"/>
    </location>
</feature>
<gene>
    <name evidence="10" type="ORF">H9657_12685</name>
</gene>
<dbReference type="Pfam" id="PF10708">
    <property type="entry name" value="DUF2510"/>
    <property type="match status" value="1"/>
</dbReference>
<dbReference type="Proteomes" id="UP000604241">
    <property type="component" value="Unassembled WGS sequence"/>
</dbReference>
<name>A0ABR8QFB4_9CELL</name>
<keyword evidence="2" id="KW-1003">Cell membrane</keyword>
<protein>
    <submittedName>
        <fullName evidence="10">RDD family protein</fullName>
    </submittedName>
</protein>
<dbReference type="PANTHER" id="PTHR36115">
    <property type="entry name" value="PROLINE-RICH ANTIGEN HOMOLOG-RELATED"/>
    <property type="match status" value="1"/>
</dbReference>
<dbReference type="InterPro" id="IPR018929">
    <property type="entry name" value="DUF2510"/>
</dbReference>
<feature type="domain" description="RDD" evidence="8">
    <location>
        <begin position="144"/>
        <end position="281"/>
    </location>
</feature>
<dbReference type="InterPro" id="IPR051791">
    <property type="entry name" value="Pra-immunoreactive"/>
</dbReference>
<evidence type="ECO:0000256" key="7">
    <source>
        <dbReference type="SAM" id="Phobius"/>
    </source>
</evidence>
<dbReference type="InterPro" id="IPR010432">
    <property type="entry name" value="RDD"/>
</dbReference>
<dbReference type="EMBL" id="JACSQV010000010">
    <property type="protein sequence ID" value="MBD7919127.1"/>
    <property type="molecule type" value="Genomic_DNA"/>
</dbReference>
<evidence type="ECO:0000256" key="4">
    <source>
        <dbReference type="ARBA" id="ARBA00022989"/>
    </source>
</evidence>
<evidence type="ECO:0000256" key="3">
    <source>
        <dbReference type="ARBA" id="ARBA00022692"/>
    </source>
</evidence>
<comment type="subcellular location">
    <subcellularLocation>
        <location evidence="1">Cell membrane</location>
        <topology evidence="1">Multi-pass membrane protein</topology>
    </subcellularLocation>
</comment>
<feature type="compositionally biased region" description="Low complexity" evidence="6">
    <location>
        <begin position="76"/>
        <end position="88"/>
    </location>
</feature>
<evidence type="ECO:0000313" key="10">
    <source>
        <dbReference type="EMBL" id="MBD7919127.1"/>
    </source>
</evidence>
<keyword evidence="11" id="KW-1185">Reference proteome</keyword>
<evidence type="ECO:0000256" key="5">
    <source>
        <dbReference type="ARBA" id="ARBA00023136"/>
    </source>
</evidence>
<organism evidence="10 11">
    <name type="scientific">Cellulomonas avistercoris</name>
    <dbReference type="NCBI Taxonomy" id="2762242"/>
    <lineage>
        <taxon>Bacteria</taxon>
        <taxon>Bacillati</taxon>
        <taxon>Actinomycetota</taxon>
        <taxon>Actinomycetes</taxon>
        <taxon>Micrococcales</taxon>
        <taxon>Cellulomonadaceae</taxon>
        <taxon>Cellulomonas</taxon>
    </lineage>
</organism>
<feature type="compositionally biased region" description="Gly residues" evidence="6">
    <location>
        <begin position="39"/>
        <end position="48"/>
    </location>
</feature>
<evidence type="ECO:0000256" key="1">
    <source>
        <dbReference type="ARBA" id="ARBA00004651"/>
    </source>
</evidence>
<keyword evidence="5 7" id="KW-0472">Membrane</keyword>
<accession>A0ABR8QFB4</accession>